<dbReference type="InterPro" id="IPR003615">
    <property type="entry name" value="HNH_nuc"/>
</dbReference>
<dbReference type="GO" id="GO:0003676">
    <property type="term" value="F:nucleic acid binding"/>
    <property type="evidence" value="ECO:0007669"/>
    <property type="project" value="InterPro"/>
</dbReference>
<dbReference type="GO" id="GO:0004519">
    <property type="term" value="F:endonuclease activity"/>
    <property type="evidence" value="ECO:0007669"/>
    <property type="project" value="InterPro"/>
</dbReference>
<dbReference type="EMBL" id="BJTG01000003">
    <property type="protein sequence ID" value="GEJ56673.1"/>
    <property type="molecule type" value="Genomic_DNA"/>
</dbReference>
<dbReference type="InterPro" id="IPR002711">
    <property type="entry name" value="HNH"/>
</dbReference>
<name>A0A7I9VJW8_9BACT</name>
<dbReference type="GO" id="GO:0008270">
    <property type="term" value="F:zinc ion binding"/>
    <property type="evidence" value="ECO:0007669"/>
    <property type="project" value="InterPro"/>
</dbReference>
<dbReference type="PANTHER" id="PTHR33877">
    <property type="entry name" value="SLL1193 PROTEIN"/>
    <property type="match status" value="1"/>
</dbReference>
<dbReference type="Pfam" id="PF01844">
    <property type="entry name" value="HNH"/>
    <property type="match status" value="1"/>
</dbReference>
<sequence length="332" mass="36380">MAHFYRAREPLSGVVTTIPLLSAVSLILQEMKAADPDRYAAADITHSVARPHRQGLRPTDTSPLRVSRSPWDSAVPVLRRAWARNGGLSPLKSGRLASTEANMCRTQQPCPTLGETPAQWSRFSLLPRPEWHSASFKHFETAVLSAARGEIPVAQASLRLVQDRDLHDWCDEHGLWAGELRVATLGTKTLPKYNGLLDAKKDPPAAMVEAVFVRDGYRCRYCHTPVVSGELLKALHALMGNDYFPRGPTNRSNSGIARCFTAVADHVVPHSRGGATNLENLVTSCGPCNYAKTDYTLQQLGLEDPRLRPAPGGWTPLQGTLGALRDQAAVRR</sequence>
<dbReference type="InterPro" id="IPR052892">
    <property type="entry name" value="NA-targeting_endonuclease"/>
</dbReference>
<dbReference type="PANTHER" id="PTHR33877:SF2">
    <property type="entry name" value="OS07G0170200 PROTEIN"/>
    <property type="match status" value="1"/>
</dbReference>
<evidence type="ECO:0000259" key="1">
    <source>
        <dbReference type="Pfam" id="PF01844"/>
    </source>
</evidence>
<dbReference type="AlphaFoldDB" id="A0A7I9VJW8"/>
<comment type="caution">
    <text evidence="2">The sequence shown here is derived from an EMBL/GenBank/DDBJ whole genome shotgun (WGS) entry which is preliminary data.</text>
</comment>
<evidence type="ECO:0000313" key="2">
    <source>
        <dbReference type="EMBL" id="GEJ56673.1"/>
    </source>
</evidence>
<reference evidence="3" key="1">
    <citation type="journal article" date="2020" name="Appl. Environ. Microbiol.">
        <title>Diazotrophic Anaeromyxobacter Isolates from Soils.</title>
        <authorList>
            <person name="Masuda Y."/>
            <person name="Yamanaka H."/>
            <person name="Xu Z.X."/>
            <person name="Shiratori Y."/>
            <person name="Aono T."/>
            <person name="Amachi S."/>
            <person name="Senoo K."/>
            <person name="Itoh H."/>
        </authorList>
    </citation>
    <scope>NUCLEOTIDE SEQUENCE [LARGE SCALE GENOMIC DNA]</scope>
    <source>
        <strain evidence="3">R267</strain>
    </source>
</reference>
<gene>
    <name evidence="2" type="ORF">AMYX_14140</name>
</gene>
<organism evidence="2 3">
    <name type="scientific">Anaeromyxobacter diazotrophicus</name>
    <dbReference type="NCBI Taxonomy" id="2590199"/>
    <lineage>
        <taxon>Bacteria</taxon>
        <taxon>Pseudomonadati</taxon>
        <taxon>Myxococcota</taxon>
        <taxon>Myxococcia</taxon>
        <taxon>Myxococcales</taxon>
        <taxon>Cystobacterineae</taxon>
        <taxon>Anaeromyxobacteraceae</taxon>
        <taxon>Anaeromyxobacter</taxon>
    </lineage>
</organism>
<dbReference type="Gene3D" id="1.10.30.50">
    <property type="match status" value="1"/>
</dbReference>
<dbReference type="Proteomes" id="UP000503640">
    <property type="component" value="Unassembled WGS sequence"/>
</dbReference>
<dbReference type="CDD" id="cd00085">
    <property type="entry name" value="HNHc"/>
    <property type="match status" value="1"/>
</dbReference>
<feature type="domain" description="HNH" evidence="1">
    <location>
        <begin position="264"/>
        <end position="294"/>
    </location>
</feature>
<keyword evidence="3" id="KW-1185">Reference proteome</keyword>
<protein>
    <recommendedName>
        <fullName evidence="1">HNH domain-containing protein</fullName>
    </recommendedName>
</protein>
<accession>A0A7I9VJW8</accession>
<evidence type="ECO:0000313" key="3">
    <source>
        <dbReference type="Proteomes" id="UP000503640"/>
    </source>
</evidence>
<proteinExistence type="predicted"/>